<keyword evidence="4 6" id="KW-1133">Transmembrane helix</keyword>
<comment type="subcellular location">
    <subcellularLocation>
        <location evidence="1">Membrane</location>
        <topology evidence="1">Multi-pass membrane protein</topology>
    </subcellularLocation>
</comment>
<keyword evidence="2" id="KW-0813">Transport</keyword>
<keyword evidence="8" id="KW-1185">Reference proteome</keyword>
<organism evidence="7 8">
    <name type="scientific">Passalora fulva</name>
    <name type="common">Tomato leaf mold</name>
    <name type="synonym">Cladosporium fulvum</name>
    <dbReference type="NCBI Taxonomy" id="5499"/>
    <lineage>
        <taxon>Eukaryota</taxon>
        <taxon>Fungi</taxon>
        <taxon>Dikarya</taxon>
        <taxon>Ascomycota</taxon>
        <taxon>Pezizomycotina</taxon>
        <taxon>Dothideomycetes</taxon>
        <taxon>Dothideomycetidae</taxon>
        <taxon>Mycosphaerellales</taxon>
        <taxon>Mycosphaerellaceae</taxon>
        <taxon>Fulvia</taxon>
    </lineage>
</organism>
<evidence type="ECO:0000256" key="6">
    <source>
        <dbReference type="SAM" id="Phobius"/>
    </source>
</evidence>
<accession>A0A9Q8LC25</accession>
<feature type="transmembrane region" description="Helical" evidence="6">
    <location>
        <begin position="178"/>
        <end position="197"/>
    </location>
</feature>
<name>A0A9Q8LC25_PASFU</name>
<evidence type="ECO:0000313" key="8">
    <source>
        <dbReference type="Proteomes" id="UP000756132"/>
    </source>
</evidence>
<feature type="transmembrane region" description="Helical" evidence="6">
    <location>
        <begin position="319"/>
        <end position="341"/>
    </location>
</feature>
<evidence type="ECO:0000256" key="2">
    <source>
        <dbReference type="ARBA" id="ARBA00022448"/>
    </source>
</evidence>
<dbReference type="InterPro" id="IPR002293">
    <property type="entry name" value="AA/rel_permease1"/>
</dbReference>
<evidence type="ECO:0000256" key="4">
    <source>
        <dbReference type="ARBA" id="ARBA00022989"/>
    </source>
</evidence>
<dbReference type="Proteomes" id="UP000756132">
    <property type="component" value="Chromosome 2"/>
</dbReference>
<keyword evidence="3 6" id="KW-0812">Transmembrane</keyword>
<proteinExistence type="predicted"/>
<dbReference type="GeneID" id="71982256"/>
<feature type="transmembrane region" description="Helical" evidence="6">
    <location>
        <begin position="389"/>
        <end position="409"/>
    </location>
</feature>
<evidence type="ECO:0000256" key="1">
    <source>
        <dbReference type="ARBA" id="ARBA00004141"/>
    </source>
</evidence>
<dbReference type="AlphaFoldDB" id="A0A9Q8LC25"/>
<keyword evidence="5 6" id="KW-0472">Membrane</keyword>
<reference evidence="7" key="1">
    <citation type="submission" date="2021-12" db="EMBL/GenBank/DDBJ databases">
        <authorList>
            <person name="Zaccaron A."/>
            <person name="Stergiopoulos I."/>
        </authorList>
    </citation>
    <scope>NUCLEOTIDE SEQUENCE</scope>
    <source>
        <strain evidence="7">Race5_Kim</strain>
    </source>
</reference>
<dbReference type="Pfam" id="PF13520">
    <property type="entry name" value="AA_permease_2"/>
    <property type="match status" value="1"/>
</dbReference>
<dbReference type="OrthoDB" id="3257095at2759"/>
<dbReference type="KEGG" id="ffu:CLAFUR5_02378"/>
<sequence length="472" mass="51811">MVHAADPDSTTFNEFIEHTKLNGHGIQELSSRKPSNASAIDKRDMWRMGKVQELRRYFGPWAIIGFASILGCAWEYALITVIFSLPNKGPAGAAYMFLACCVGLMPATLSLAEMSTIALVAVMFNTVLVRKLPVFEFIILILHIAAYIAFEVVLLSMGPQSTRQEVFEQWENANRWPSLPTAVLVGIIAPVTTLTSADSICHLAEELKEASIWLPRCMVGAAALNFSISFLMLLTVLFRAGDIEKAISSPTGQLYIEILLNTTGSVAGTAIMVSYIILSLLFCAVNMVTTSSRQLYSFARDGGLPFSKFFAKVSPRNHIPMNAVCSTLIFTVVLSLVLIGSPLAYNIIASLGAASILGSYLISISCIAYRKATGYRLPPTRFPLGRLGLPINILALCFLSLAFVLVFFPAAPDPKPQDMNWVSLIFGSVIGFALIFYVVSKRNTYKGPVEYVRPERDWDVVEMSDRKASWKS</sequence>
<feature type="transmembrane region" description="Helical" evidence="6">
    <location>
        <begin position="134"/>
        <end position="158"/>
    </location>
</feature>
<evidence type="ECO:0000313" key="7">
    <source>
        <dbReference type="EMBL" id="UJO14621.1"/>
    </source>
</evidence>
<dbReference type="Gene3D" id="1.20.1740.10">
    <property type="entry name" value="Amino acid/polyamine transporter I"/>
    <property type="match status" value="1"/>
</dbReference>
<feature type="transmembrane region" description="Helical" evidence="6">
    <location>
        <begin position="347"/>
        <end position="369"/>
    </location>
</feature>
<dbReference type="RefSeq" id="XP_047758987.1">
    <property type="nucleotide sequence ID" value="XM_047901526.1"/>
</dbReference>
<feature type="transmembrane region" description="Helical" evidence="6">
    <location>
        <begin position="57"/>
        <end position="83"/>
    </location>
</feature>
<evidence type="ECO:0000256" key="3">
    <source>
        <dbReference type="ARBA" id="ARBA00022692"/>
    </source>
</evidence>
<feature type="transmembrane region" description="Helical" evidence="6">
    <location>
        <begin position="95"/>
        <end position="122"/>
    </location>
</feature>
<feature type="transmembrane region" description="Helical" evidence="6">
    <location>
        <begin position="421"/>
        <end position="439"/>
    </location>
</feature>
<feature type="transmembrane region" description="Helical" evidence="6">
    <location>
        <begin position="218"/>
        <end position="238"/>
    </location>
</feature>
<protein>
    <submittedName>
        <fullName evidence="7">Uncharacterized protein</fullName>
    </submittedName>
</protein>
<dbReference type="EMBL" id="CP090164">
    <property type="protein sequence ID" value="UJO14621.1"/>
    <property type="molecule type" value="Genomic_DNA"/>
</dbReference>
<dbReference type="PIRSF" id="PIRSF006060">
    <property type="entry name" value="AA_transporter"/>
    <property type="match status" value="1"/>
</dbReference>
<dbReference type="PANTHER" id="PTHR45649:SF2">
    <property type="entry name" value="ACID PERMEASE, PUTATIVE-RELATED"/>
    <property type="match status" value="1"/>
</dbReference>
<dbReference type="GO" id="GO:0022857">
    <property type="term" value="F:transmembrane transporter activity"/>
    <property type="evidence" value="ECO:0007669"/>
    <property type="project" value="InterPro"/>
</dbReference>
<dbReference type="PANTHER" id="PTHR45649">
    <property type="entry name" value="AMINO-ACID PERMEASE BAT1"/>
    <property type="match status" value="1"/>
</dbReference>
<evidence type="ECO:0000256" key="5">
    <source>
        <dbReference type="ARBA" id="ARBA00023136"/>
    </source>
</evidence>
<gene>
    <name evidence="7" type="ORF">CLAFUR5_02378</name>
</gene>
<reference evidence="7" key="2">
    <citation type="journal article" date="2022" name="Microb. Genom.">
        <title>A chromosome-scale genome assembly of the tomato pathogen Cladosporium fulvum reveals a compartmentalized genome architecture and the presence of a dispensable chromosome.</title>
        <authorList>
            <person name="Zaccaron A.Z."/>
            <person name="Chen L.H."/>
            <person name="Samaras A."/>
            <person name="Stergiopoulos I."/>
        </authorList>
    </citation>
    <scope>NUCLEOTIDE SEQUENCE</scope>
    <source>
        <strain evidence="7">Race5_Kim</strain>
    </source>
</reference>
<feature type="transmembrane region" description="Helical" evidence="6">
    <location>
        <begin position="258"/>
        <end position="285"/>
    </location>
</feature>
<dbReference type="GO" id="GO:0016020">
    <property type="term" value="C:membrane"/>
    <property type="evidence" value="ECO:0007669"/>
    <property type="project" value="UniProtKB-SubCell"/>
</dbReference>